<proteinExistence type="predicted"/>
<accession>A0A285NFR8</accession>
<dbReference type="GO" id="GO:0051213">
    <property type="term" value="F:dioxygenase activity"/>
    <property type="evidence" value="ECO:0007669"/>
    <property type="project" value="UniProtKB-KW"/>
</dbReference>
<dbReference type="PROSITE" id="PS51819">
    <property type="entry name" value="VOC"/>
    <property type="match status" value="1"/>
</dbReference>
<sequence length="146" mass="16318">MQRGEMRMPEIIGVLETPVYVDDMAVAKDFYAGILGLPVMVESSRICAFDVAPSQVLITFLRGVCDQDALVNDDVVPGHRMDGAGHFAFRIKTDELDVWSAYLNEHEIVIDSHVQWPGGGESLYFRDPFDNVVELATPGIWANDRF</sequence>
<reference evidence="2 3" key="1">
    <citation type="submission" date="2017-09" db="EMBL/GenBank/DDBJ databases">
        <authorList>
            <person name="Ehlers B."/>
            <person name="Leendertz F.H."/>
        </authorList>
    </citation>
    <scope>NUCLEOTIDE SEQUENCE [LARGE SCALE GENOMIC DNA]</scope>
    <source>
        <strain evidence="2 3">DSM 18289</strain>
    </source>
</reference>
<evidence type="ECO:0000259" key="1">
    <source>
        <dbReference type="PROSITE" id="PS51819"/>
    </source>
</evidence>
<dbReference type="Pfam" id="PF00903">
    <property type="entry name" value="Glyoxalase"/>
    <property type="match status" value="1"/>
</dbReference>
<dbReference type="InterPro" id="IPR029068">
    <property type="entry name" value="Glyas_Bleomycin-R_OHBP_Dase"/>
</dbReference>
<feature type="domain" description="VOC" evidence="1">
    <location>
        <begin position="13"/>
        <end position="138"/>
    </location>
</feature>
<evidence type="ECO:0000313" key="2">
    <source>
        <dbReference type="EMBL" id="SNZ08299.1"/>
    </source>
</evidence>
<organism evidence="2 3">
    <name type="scientific">Cohaesibacter gelatinilyticus</name>
    <dbReference type="NCBI Taxonomy" id="372072"/>
    <lineage>
        <taxon>Bacteria</taxon>
        <taxon>Pseudomonadati</taxon>
        <taxon>Pseudomonadota</taxon>
        <taxon>Alphaproteobacteria</taxon>
        <taxon>Hyphomicrobiales</taxon>
        <taxon>Cohaesibacteraceae</taxon>
    </lineage>
</organism>
<keyword evidence="2" id="KW-0223">Dioxygenase</keyword>
<gene>
    <name evidence="2" type="ORF">SAMN06265368_1553</name>
</gene>
<dbReference type="AlphaFoldDB" id="A0A285NFR8"/>
<dbReference type="EMBL" id="OBEL01000001">
    <property type="protein sequence ID" value="SNZ08299.1"/>
    <property type="molecule type" value="Genomic_DNA"/>
</dbReference>
<protein>
    <submittedName>
        <fullName evidence="2">Glyoxalase/Bleomycin resistance protein/Dioxygenase superfamily protein</fullName>
    </submittedName>
</protein>
<keyword evidence="2" id="KW-0560">Oxidoreductase</keyword>
<dbReference type="Proteomes" id="UP000219439">
    <property type="component" value="Unassembled WGS sequence"/>
</dbReference>
<dbReference type="InterPro" id="IPR004360">
    <property type="entry name" value="Glyas_Fos-R_dOase_dom"/>
</dbReference>
<name>A0A285NFR8_9HYPH</name>
<keyword evidence="3" id="KW-1185">Reference proteome</keyword>
<evidence type="ECO:0000313" key="3">
    <source>
        <dbReference type="Proteomes" id="UP000219439"/>
    </source>
</evidence>
<dbReference type="Gene3D" id="3.10.180.10">
    <property type="entry name" value="2,3-Dihydroxybiphenyl 1,2-Dioxygenase, domain 1"/>
    <property type="match status" value="1"/>
</dbReference>
<dbReference type="SUPFAM" id="SSF54593">
    <property type="entry name" value="Glyoxalase/Bleomycin resistance protein/Dihydroxybiphenyl dioxygenase"/>
    <property type="match status" value="1"/>
</dbReference>
<dbReference type="InterPro" id="IPR037523">
    <property type="entry name" value="VOC_core"/>
</dbReference>